<keyword evidence="3" id="KW-1185">Reference proteome</keyword>
<organism evidence="2 3">
    <name type="scientific">Tripterygium wilfordii</name>
    <name type="common">Thunder God vine</name>
    <dbReference type="NCBI Taxonomy" id="458696"/>
    <lineage>
        <taxon>Eukaryota</taxon>
        <taxon>Viridiplantae</taxon>
        <taxon>Streptophyta</taxon>
        <taxon>Embryophyta</taxon>
        <taxon>Tracheophyta</taxon>
        <taxon>Spermatophyta</taxon>
        <taxon>Magnoliopsida</taxon>
        <taxon>eudicotyledons</taxon>
        <taxon>Gunneridae</taxon>
        <taxon>Pentapetalae</taxon>
        <taxon>rosids</taxon>
        <taxon>fabids</taxon>
        <taxon>Celastrales</taxon>
        <taxon>Celastraceae</taxon>
        <taxon>Tripterygium</taxon>
    </lineage>
</organism>
<dbReference type="Proteomes" id="UP000593562">
    <property type="component" value="Unassembled WGS sequence"/>
</dbReference>
<dbReference type="EMBL" id="JAAARO010000004">
    <property type="protein sequence ID" value="KAF5748257.1"/>
    <property type="molecule type" value="Genomic_DNA"/>
</dbReference>
<dbReference type="InParanoid" id="A0A7J7DPL7"/>
<dbReference type="Pfam" id="PF08458">
    <property type="entry name" value="PH_2"/>
    <property type="match status" value="1"/>
</dbReference>
<accession>A0A7J7DPL7</accession>
<dbReference type="AlphaFoldDB" id="A0A7J7DPL7"/>
<dbReference type="InterPro" id="IPR040269">
    <property type="entry name" value="VAB"/>
</dbReference>
<reference evidence="2 3" key="1">
    <citation type="journal article" date="2020" name="Nat. Commun.">
        <title>Genome of Tripterygium wilfordii and identification of cytochrome P450 involved in triptolide biosynthesis.</title>
        <authorList>
            <person name="Tu L."/>
            <person name="Su P."/>
            <person name="Zhang Z."/>
            <person name="Gao L."/>
            <person name="Wang J."/>
            <person name="Hu T."/>
            <person name="Zhou J."/>
            <person name="Zhang Y."/>
            <person name="Zhao Y."/>
            <person name="Liu Y."/>
            <person name="Song Y."/>
            <person name="Tong Y."/>
            <person name="Lu Y."/>
            <person name="Yang J."/>
            <person name="Xu C."/>
            <person name="Jia M."/>
            <person name="Peters R.J."/>
            <person name="Huang L."/>
            <person name="Gao W."/>
        </authorList>
    </citation>
    <scope>NUCLEOTIDE SEQUENCE [LARGE SCALE GENOMIC DNA]</scope>
    <source>
        <strain evidence="3">cv. XIE 37</strain>
        <tissue evidence="2">Leaf</tissue>
    </source>
</reference>
<dbReference type="InterPro" id="IPR013666">
    <property type="entry name" value="PH_pln"/>
</dbReference>
<gene>
    <name evidence="2" type="ORF">HS088_TW04G00209</name>
</gene>
<dbReference type="PANTHER" id="PTHR31351:SF2">
    <property type="entry name" value="PHOSPHOINOSITIDE BINDING PROTEIN"/>
    <property type="match status" value="1"/>
</dbReference>
<protein>
    <recommendedName>
        <fullName evidence="1">Pleckstrin-like plant domain-containing protein</fullName>
    </recommendedName>
</protein>
<comment type="caution">
    <text evidence="2">The sequence shown here is derived from an EMBL/GenBank/DDBJ whole genome shotgun (WGS) entry which is preliminary data.</text>
</comment>
<evidence type="ECO:0000313" key="3">
    <source>
        <dbReference type="Proteomes" id="UP000593562"/>
    </source>
</evidence>
<proteinExistence type="predicted"/>
<evidence type="ECO:0000259" key="1">
    <source>
        <dbReference type="Pfam" id="PF08458"/>
    </source>
</evidence>
<name>A0A7J7DPL7_TRIWF</name>
<dbReference type="PANTHER" id="PTHR31351">
    <property type="entry name" value="EXPRESSED PROTEIN"/>
    <property type="match status" value="1"/>
</dbReference>
<evidence type="ECO:0000313" key="2">
    <source>
        <dbReference type="EMBL" id="KAF5748257.1"/>
    </source>
</evidence>
<sequence length="214" mass="24277">MDENDITSSLVLLKTMVPTPQSIMMGKTTEESKVQYKHRFINAALRGAATLRARLQKGHPATTFVLAEEKVEECRESNISTALNFACSGGELLKRTRKGALHWKQVSFNINSKWQVVAKMKSKYMAVAFTKKKKYAISGVQSDVPAWPRREIDDGSEQKAYFGIITADRIIEFECKSKDVVTFDNMRKVNWSEPAEAPWIQCYALYASKESRLI</sequence>
<feature type="domain" description="Pleckstrin-like plant" evidence="1">
    <location>
        <begin position="91"/>
        <end position="179"/>
    </location>
</feature>